<organism evidence="2 3">
    <name type="scientific">Plasmodium ovale</name>
    <name type="common">malaria parasite P. ovale</name>
    <dbReference type="NCBI Taxonomy" id="36330"/>
    <lineage>
        <taxon>Eukaryota</taxon>
        <taxon>Sar</taxon>
        <taxon>Alveolata</taxon>
        <taxon>Apicomplexa</taxon>
        <taxon>Aconoidasida</taxon>
        <taxon>Haemosporida</taxon>
        <taxon>Plasmodiidae</taxon>
        <taxon>Plasmodium</taxon>
        <taxon>Plasmodium (Plasmodium)</taxon>
    </lineage>
</organism>
<dbReference type="VEuPathDB" id="PlasmoDB:POWCR01_000187500"/>
<keyword evidence="1" id="KW-1133">Transmembrane helix</keyword>
<accession>A0A1C3KJV4</accession>
<reference evidence="2 3" key="1">
    <citation type="submission" date="2016-06" db="EMBL/GenBank/DDBJ databases">
        <authorList>
            <consortium name="Pathogen Informatics"/>
        </authorList>
    </citation>
    <scope>NUCLEOTIDE SEQUENCE [LARGE SCALE GENOMIC DNA]</scope>
</reference>
<evidence type="ECO:0000313" key="2">
    <source>
        <dbReference type="EMBL" id="SBT74154.1"/>
    </source>
</evidence>
<gene>
    <name evidence="2" type="primary">PowCR01_000187500</name>
    <name evidence="2" type="ORF">POWCR01_000187500</name>
</gene>
<dbReference type="Proteomes" id="UP000243200">
    <property type="component" value="Unassembled WGS sequence"/>
</dbReference>
<dbReference type="OrthoDB" id="10413814at2759"/>
<name>A0A1C3KJV4_PLAOA</name>
<proteinExistence type="predicted"/>
<keyword evidence="1" id="KW-0812">Transmembrane</keyword>
<dbReference type="AlphaFoldDB" id="A0A1C3KJV4"/>
<protein>
    <submittedName>
        <fullName evidence="2">Uncharacterized protein</fullName>
    </submittedName>
</protein>
<keyword evidence="1" id="KW-0472">Membrane</keyword>
<dbReference type="EMBL" id="FLRJ01000650">
    <property type="protein sequence ID" value="SBT74154.1"/>
    <property type="molecule type" value="Genomic_DNA"/>
</dbReference>
<feature type="transmembrane region" description="Helical" evidence="1">
    <location>
        <begin position="167"/>
        <end position="200"/>
    </location>
</feature>
<dbReference type="VEuPathDB" id="PlasmoDB:PocGH01_00062500"/>
<evidence type="ECO:0000256" key="1">
    <source>
        <dbReference type="SAM" id="Phobius"/>
    </source>
</evidence>
<sequence length="216" mass="25119">MVQNKNLFTKSKASSEEYQEGKKMNNIFPFFKKAFVFSLLAVILQSGHNEQHEDAESKMAKSCQTRDMRMLFDYGDGFSTYGGEEEINYIDEDSHNEQPNEEYLRSELSENVNNKHSYEEDDYSSQYRNNEIFHEDEDYFGYLKKQSKKLKLDKANIKKIMKSPKAILAIITTAIVMYACPKVIIPILILVAIFGAGVALRHKLLPRLEKRYRGKF</sequence>
<evidence type="ECO:0000313" key="3">
    <source>
        <dbReference type="Proteomes" id="UP000243200"/>
    </source>
</evidence>